<protein>
    <recommendedName>
        <fullName evidence="3">beta-N-acetylhexosaminidase</fullName>
        <ecNumber evidence="3">3.2.1.52</ecNumber>
    </recommendedName>
</protein>
<keyword evidence="5 7" id="KW-0326">Glycosidase</keyword>
<feature type="domain" description="Glycoside hydrolase family 3 N-terminal" evidence="6">
    <location>
        <begin position="16"/>
        <end position="302"/>
    </location>
</feature>
<dbReference type="InterPro" id="IPR050226">
    <property type="entry name" value="NagZ_Beta-hexosaminidase"/>
</dbReference>
<dbReference type="GO" id="GO:0009254">
    <property type="term" value="P:peptidoglycan turnover"/>
    <property type="evidence" value="ECO:0007669"/>
    <property type="project" value="TreeGrafter"/>
</dbReference>
<comment type="caution">
    <text evidence="7">The sequence shown here is derived from an EMBL/GenBank/DDBJ whole genome shotgun (WGS) entry which is preliminary data.</text>
</comment>
<evidence type="ECO:0000256" key="3">
    <source>
        <dbReference type="ARBA" id="ARBA00012663"/>
    </source>
</evidence>
<dbReference type="SUPFAM" id="SSF51445">
    <property type="entry name" value="(Trans)glycosidases"/>
    <property type="match status" value="1"/>
</dbReference>
<dbReference type="Gene3D" id="3.20.20.300">
    <property type="entry name" value="Glycoside hydrolase, family 3, N-terminal domain"/>
    <property type="match status" value="1"/>
</dbReference>
<dbReference type="InterPro" id="IPR001764">
    <property type="entry name" value="Glyco_hydro_3_N"/>
</dbReference>
<dbReference type="NCBIfam" id="NF003740">
    <property type="entry name" value="PRK05337.1"/>
    <property type="match status" value="1"/>
</dbReference>
<evidence type="ECO:0000256" key="1">
    <source>
        <dbReference type="ARBA" id="ARBA00001231"/>
    </source>
</evidence>
<comment type="similarity">
    <text evidence="2">Belongs to the glycosyl hydrolase 3 family.</text>
</comment>
<comment type="catalytic activity">
    <reaction evidence="1">
        <text>Hydrolysis of terminal non-reducing N-acetyl-D-hexosamine residues in N-acetyl-beta-D-hexosaminides.</text>
        <dbReference type="EC" id="3.2.1.52"/>
    </reaction>
</comment>
<dbReference type="GO" id="GO:0004563">
    <property type="term" value="F:beta-N-acetylhexosaminidase activity"/>
    <property type="evidence" value="ECO:0007669"/>
    <property type="project" value="UniProtKB-EC"/>
</dbReference>
<proteinExistence type="inferred from homology"/>
<name>A0A368E3T8_9PROT</name>
<evidence type="ECO:0000259" key="6">
    <source>
        <dbReference type="Pfam" id="PF00933"/>
    </source>
</evidence>
<dbReference type="Proteomes" id="UP000252132">
    <property type="component" value="Unassembled WGS sequence"/>
</dbReference>
<gene>
    <name evidence="7" type="ORF">DBW69_01630</name>
</gene>
<reference evidence="7 8" key="1">
    <citation type="journal article" date="2018" name="Microbiome">
        <title>Fine metagenomic profile of the Mediterranean stratified and mixed water columns revealed by assembly and recruitment.</title>
        <authorList>
            <person name="Haro-Moreno J.M."/>
            <person name="Lopez-Perez M."/>
            <person name="De La Torre J.R."/>
            <person name="Picazo A."/>
            <person name="Camacho A."/>
            <person name="Rodriguez-Valera F."/>
        </authorList>
    </citation>
    <scope>NUCLEOTIDE SEQUENCE [LARGE SCALE GENOMIC DNA]</scope>
    <source>
        <strain evidence="7">MED-G55</strain>
    </source>
</reference>
<evidence type="ECO:0000313" key="7">
    <source>
        <dbReference type="EMBL" id="RCL78115.1"/>
    </source>
</evidence>
<accession>A0A368E3T8</accession>
<dbReference type="InterPro" id="IPR017853">
    <property type="entry name" value="GH"/>
</dbReference>
<dbReference type="AlphaFoldDB" id="A0A368E3T8"/>
<organism evidence="7 8">
    <name type="scientific">PS1 clade bacterium</name>
    <dbReference type="NCBI Taxonomy" id="2175152"/>
    <lineage>
        <taxon>Bacteria</taxon>
        <taxon>Pseudomonadati</taxon>
        <taxon>Pseudomonadota</taxon>
        <taxon>Alphaproteobacteria</taxon>
        <taxon>PS1 clade</taxon>
    </lineage>
</organism>
<evidence type="ECO:0000256" key="4">
    <source>
        <dbReference type="ARBA" id="ARBA00022801"/>
    </source>
</evidence>
<sequence length="348" mass="37833">MTSRQAAIYGLSGLELTAEEADYINKTNPLGFILFSRNIETLEQVSNLVSHLKSFATDSETLILIDQEGGRVARLRSPLVRDYPPAEIYGNIYETDPENALRAAYLGAVLMAKELLGLGINVDCTPCLDLSLHQTSVVIGNRAFSAHPEVVGALGKAVAQGFLDEGALPVIKHIPGHGHAAVDSHEVLPVVDVALDVLVEDFAPFRHCNTLPLAMTGHLIFNAIDAENVSTQSSTLIEKIIRGHIGFDGLLMTDDISMKALSPEISITKHAQRALQAGCDVILHCNGKPSEMFPLMEVLPNLTGRALERTEKAMALLTDKISKTNETSAEKEWRELISDHFPESPKNV</sequence>
<evidence type="ECO:0000256" key="5">
    <source>
        <dbReference type="ARBA" id="ARBA00023295"/>
    </source>
</evidence>
<dbReference type="Pfam" id="PF00933">
    <property type="entry name" value="Glyco_hydro_3"/>
    <property type="match status" value="1"/>
</dbReference>
<evidence type="ECO:0000256" key="2">
    <source>
        <dbReference type="ARBA" id="ARBA00005336"/>
    </source>
</evidence>
<dbReference type="GO" id="GO:0005975">
    <property type="term" value="P:carbohydrate metabolic process"/>
    <property type="evidence" value="ECO:0007669"/>
    <property type="project" value="InterPro"/>
</dbReference>
<dbReference type="EMBL" id="QOQF01000003">
    <property type="protein sequence ID" value="RCL78115.1"/>
    <property type="molecule type" value="Genomic_DNA"/>
</dbReference>
<keyword evidence="4 7" id="KW-0378">Hydrolase</keyword>
<dbReference type="EC" id="3.2.1.52" evidence="3"/>
<evidence type="ECO:0000313" key="8">
    <source>
        <dbReference type="Proteomes" id="UP000252132"/>
    </source>
</evidence>
<dbReference type="PANTHER" id="PTHR30480">
    <property type="entry name" value="BETA-HEXOSAMINIDASE-RELATED"/>
    <property type="match status" value="1"/>
</dbReference>
<dbReference type="PANTHER" id="PTHR30480:SF13">
    <property type="entry name" value="BETA-HEXOSAMINIDASE"/>
    <property type="match status" value="1"/>
</dbReference>
<dbReference type="InterPro" id="IPR036962">
    <property type="entry name" value="Glyco_hydro_3_N_sf"/>
</dbReference>